<comment type="caution">
    <text evidence="2">The sequence shown here is derived from an EMBL/GenBank/DDBJ whole genome shotgun (WGS) entry which is preliminary data.</text>
</comment>
<proteinExistence type="predicted"/>
<reference evidence="3" key="1">
    <citation type="journal article" date="2019" name="Gigascience">
        <title>De novo genome assembly of the endangered Acer yangbiense, a plant species with extremely small populations endemic to Yunnan Province, China.</title>
        <authorList>
            <person name="Yang J."/>
            <person name="Wariss H.M."/>
            <person name="Tao L."/>
            <person name="Zhang R."/>
            <person name="Yun Q."/>
            <person name="Hollingsworth P."/>
            <person name="Dao Z."/>
            <person name="Luo G."/>
            <person name="Guo H."/>
            <person name="Ma Y."/>
            <person name="Sun W."/>
        </authorList>
    </citation>
    <scope>NUCLEOTIDE SEQUENCE [LARGE SCALE GENOMIC DNA]</scope>
    <source>
        <strain evidence="3">cv. br00</strain>
    </source>
</reference>
<evidence type="ECO:0000313" key="3">
    <source>
        <dbReference type="Proteomes" id="UP000326939"/>
    </source>
</evidence>
<keyword evidence="3" id="KW-1185">Reference proteome</keyword>
<accession>A0A5N5L7P2</accession>
<sequence length="109" mass="11856">MLIHCQVLLTDMAEREAEKEGGIRMIGKAARPENMMAGTGAVVEVGRGIEEEIEIMSIVETENMGGTGTGTDTEDRSKGSQLLPSVVLALPLMRIMPCDKKFGFYCHLI</sequence>
<evidence type="ECO:0000313" key="2">
    <source>
        <dbReference type="EMBL" id="KAB5538548.1"/>
    </source>
</evidence>
<dbReference type="Proteomes" id="UP000326939">
    <property type="component" value="Chromosome 10"/>
</dbReference>
<protein>
    <submittedName>
        <fullName evidence="2">Uncharacterized protein</fullName>
    </submittedName>
</protein>
<organism evidence="2 3">
    <name type="scientific">Salix brachista</name>
    <dbReference type="NCBI Taxonomy" id="2182728"/>
    <lineage>
        <taxon>Eukaryota</taxon>
        <taxon>Viridiplantae</taxon>
        <taxon>Streptophyta</taxon>
        <taxon>Embryophyta</taxon>
        <taxon>Tracheophyta</taxon>
        <taxon>Spermatophyta</taxon>
        <taxon>Magnoliopsida</taxon>
        <taxon>eudicotyledons</taxon>
        <taxon>Gunneridae</taxon>
        <taxon>Pentapetalae</taxon>
        <taxon>rosids</taxon>
        <taxon>fabids</taxon>
        <taxon>Malpighiales</taxon>
        <taxon>Salicaceae</taxon>
        <taxon>Saliceae</taxon>
        <taxon>Salix</taxon>
    </lineage>
</organism>
<evidence type="ECO:0000256" key="1">
    <source>
        <dbReference type="SAM" id="MobiDB-lite"/>
    </source>
</evidence>
<name>A0A5N5L7P2_9ROSI</name>
<dbReference type="AlphaFoldDB" id="A0A5N5L7P2"/>
<gene>
    <name evidence="2" type="ORF">DKX38_016081</name>
</gene>
<dbReference type="EMBL" id="VDCV01000010">
    <property type="protein sequence ID" value="KAB5538548.1"/>
    <property type="molecule type" value="Genomic_DNA"/>
</dbReference>
<feature type="region of interest" description="Disordered" evidence="1">
    <location>
        <begin position="60"/>
        <end position="79"/>
    </location>
</feature>